<dbReference type="AlphaFoldDB" id="A0ABD3NDH6"/>
<organism evidence="3 4">
    <name type="scientific">Stephanodiscus triporus</name>
    <dbReference type="NCBI Taxonomy" id="2934178"/>
    <lineage>
        <taxon>Eukaryota</taxon>
        <taxon>Sar</taxon>
        <taxon>Stramenopiles</taxon>
        <taxon>Ochrophyta</taxon>
        <taxon>Bacillariophyta</taxon>
        <taxon>Coscinodiscophyceae</taxon>
        <taxon>Thalassiosirophycidae</taxon>
        <taxon>Stephanodiscales</taxon>
        <taxon>Stephanodiscaceae</taxon>
        <taxon>Stephanodiscus</taxon>
    </lineage>
</organism>
<feature type="transmembrane region" description="Helical" evidence="2">
    <location>
        <begin position="447"/>
        <end position="467"/>
    </location>
</feature>
<feature type="region of interest" description="Disordered" evidence="1">
    <location>
        <begin position="420"/>
        <end position="443"/>
    </location>
</feature>
<proteinExistence type="predicted"/>
<keyword evidence="2" id="KW-1133">Transmembrane helix</keyword>
<evidence type="ECO:0000256" key="2">
    <source>
        <dbReference type="SAM" id="Phobius"/>
    </source>
</evidence>
<name>A0ABD3NDH6_9STRA</name>
<evidence type="ECO:0000256" key="1">
    <source>
        <dbReference type="SAM" id="MobiDB-lite"/>
    </source>
</evidence>
<comment type="caution">
    <text evidence="3">The sequence shown here is derived from an EMBL/GenBank/DDBJ whole genome shotgun (WGS) entry which is preliminary data.</text>
</comment>
<dbReference type="Proteomes" id="UP001530315">
    <property type="component" value="Unassembled WGS sequence"/>
</dbReference>
<reference evidence="3 4" key="1">
    <citation type="submission" date="2024-10" db="EMBL/GenBank/DDBJ databases">
        <title>Updated reference genomes for cyclostephanoid diatoms.</title>
        <authorList>
            <person name="Roberts W.R."/>
            <person name="Alverson A.J."/>
        </authorList>
    </citation>
    <scope>NUCLEOTIDE SEQUENCE [LARGE SCALE GENOMIC DNA]</scope>
    <source>
        <strain evidence="3 4">AJA276-08</strain>
    </source>
</reference>
<protein>
    <submittedName>
        <fullName evidence="3">Uncharacterized protein</fullName>
    </submittedName>
</protein>
<evidence type="ECO:0000313" key="3">
    <source>
        <dbReference type="EMBL" id="KAL3773983.1"/>
    </source>
</evidence>
<sequence>MTFATYKLRFCYSSDRGQISASLLALLAHLTMTPGRYFFARGYDFLINASAAGSGYYRDILDGGTNETIGGMYQNAVFDSTGETIGTIRGFSIFFDDVDAGDAGWLWKVHKNNYMLLDGGDLIMLESFIVAGTGEYESYTGGTLQEVVVSPDPNYVAELTLFERDDGPTVDNSGNGDAVKTTFRLTGAGGYYFSVTDQNNSQFGSKFQDNMLDSAGNVVGVNQGFALQYNVNRIFQFDNGEYLLAINDAIVYGSGPYQKFQGSTFLEDIISTSPNYVADIILVIDDETEAAAANAVLGGDVMLHVINDGGFSAAITNPKTGDLIGTRFQDLVFDSSTGENIGTIQGYACYFPPSDYTLGHVGNGNRHFDLKEGSMNVYNEVVVSANGTYKKFIGGIIQETVYSVVPYNSTILLVEPSAKDVNSTGVGKEPPAEIDESSTTSNGGSHMQLGIGLLIISQIIVVIFHGITSR</sequence>
<dbReference type="EMBL" id="JALLAZ020001496">
    <property type="protein sequence ID" value="KAL3773983.1"/>
    <property type="molecule type" value="Genomic_DNA"/>
</dbReference>
<keyword evidence="4" id="KW-1185">Reference proteome</keyword>
<evidence type="ECO:0000313" key="4">
    <source>
        <dbReference type="Proteomes" id="UP001530315"/>
    </source>
</evidence>
<accession>A0ABD3NDH6</accession>
<gene>
    <name evidence="3" type="ORF">ACHAW5_000583</name>
</gene>
<keyword evidence="2" id="KW-0472">Membrane</keyword>
<keyword evidence="2" id="KW-0812">Transmembrane</keyword>